<proteinExistence type="predicted"/>
<keyword evidence="2" id="KW-1185">Reference proteome</keyword>
<dbReference type="EMBL" id="CP109441">
    <property type="protein sequence ID" value="WUV48286.1"/>
    <property type="molecule type" value="Genomic_DNA"/>
</dbReference>
<protein>
    <recommendedName>
        <fullName evidence="3">AMP-dependent synthetase/ligase domain-containing protein</fullName>
    </recommendedName>
</protein>
<dbReference type="Gene3D" id="3.40.50.12780">
    <property type="entry name" value="N-terminal domain of ligase-like"/>
    <property type="match status" value="1"/>
</dbReference>
<name>A0ABZ1YZ31_9NOCA</name>
<gene>
    <name evidence="1" type="ORF">OG563_08875</name>
</gene>
<dbReference type="RefSeq" id="WP_329412630.1">
    <property type="nucleotide sequence ID" value="NZ_CP109441.1"/>
</dbReference>
<sequence length="152" mass="16151">MSTLVESPATNVIQLQPRLRNAAVVELRAVPTNSGTLANVELDRWANRLARVLIARGAAANARIALAIDPQIEDTVATSAVVKLGATPASVAEDATAVPGASLGITTKARRPELSDDIDWLLLDDRSTLQRYLVSSDAPITDADRLTERKSA</sequence>
<dbReference type="SUPFAM" id="SSF56801">
    <property type="entry name" value="Acetyl-CoA synthetase-like"/>
    <property type="match status" value="1"/>
</dbReference>
<evidence type="ECO:0008006" key="3">
    <source>
        <dbReference type="Google" id="ProtNLM"/>
    </source>
</evidence>
<dbReference type="Proteomes" id="UP001432062">
    <property type="component" value="Chromosome"/>
</dbReference>
<dbReference type="InterPro" id="IPR042099">
    <property type="entry name" value="ANL_N_sf"/>
</dbReference>
<reference evidence="1" key="1">
    <citation type="submission" date="2022-10" db="EMBL/GenBank/DDBJ databases">
        <title>The complete genomes of actinobacterial strains from the NBC collection.</title>
        <authorList>
            <person name="Joergensen T.S."/>
            <person name="Alvarez Arevalo M."/>
            <person name="Sterndorff E.B."/>
            <person name="Faurdal D."/>
            <person name="Vuksanovic O."/>
            <person name="Mourched A.-S."/>
            <person name="Charusanti P."/>
            <person name="Shaw S."/>
            <person name="Blin K."/>
            <person name="Weber T."/>
        </authorList>
    </citation>
    <scope>NUCLEOTIDE SEQUENCE</scope>
    <source>
        <strain evidence="1">NBC_01482</strain>
    </source>
</reference>
<evidence type="ECO:0000313" key="1">
    <source>
        <dbReference type="EMBL" id="WUV48286.1"/>
    </source>
</evidence>
<organism evidence="1 2">
    <name type="scientific">Nocardia vinacea</name>
    <dbReference type="NCBI Taxonomy" id="96468"/>
    <lineage>
        <taxon>Bacteria</taxon>
        <taxon>Bacillati</taxon>
        <taxon>Actinomycetota</taxon>
        <taxon>Actinomycetes</taxon>
        <taxon>Mycobacteriales</taxon>
        <taxon>Nocardiaceae</taxon>
        <taxon>Nocardia</taxon>
    </lineage>
</organism>
<accession>A0ABZ1YZ31</accession>
<evidence type="ECO:0000313" key="2">
    <source>
        <dbReference type="Proteomes" id="UP001432062"/>
    </source>
</evidence>